<dbReference type="EMBL" id="LT934117">
    <property type="protein sequence ID" value="VAH88601.1"/>
    <property type="molecule type" value="Genomic_DNA"/>
</dbReference>
<evidence type="ECO:0000313" key="2">
    <source>
        <dbReference type="Proteomes" id="UP000324705"/>
    </source>
</evidence>
<name>A0A9R0S6F6_TRITD</name>
<evidence type="ECO:0000313" key="1">
    <source>
        <dbReference type="EMBL" id="VAH88601.1"/>
    </source>
</evidence>
<sequence>MLLICSYCSGFSVHVKRKYRISNNVLLIFFFTDREISKLGDLLSMDVCMEILDVLYETEDTSWLFDFPCPLAASTLVTAYVMSVPKQTWEFPILPWVRFTTSYAEEEIMKIVMTILMHVLKPDEIKEKNKREFSI</sequence>
<organism evidence="1 2">
    <name type="scientific">Triticum turgidum subsp. durum</name>
    <name type="common">Durum wheat</name>
    <name type="synonym">Triticum durum</name>
    <dbReference type="NCBI Taxonomy" id="4567"/>
    <lineage>
        <taxon>Eukaryota</taxon>
        <taxon>Viridiplantae</taxon>
        <taxon>Streptophyta</taxon>
        <taxon>Embryophyta</taxon>
        <taxon>Tracheophyta</taxon>
        <taxon>Spermatophyta</taxon>
        <taxon>Magnoliopsida</taxon>
        <taxon>Liliopsida</taxon>
        <taxon>Poales</taxon>
        <taxon>Poaceae</taxon>
        <taxon>BOP clade</taxon>
        <taxon>Pooideae</taxon>
        <taxon>Triticodae</taxon>
        <taxon>Triticeae</taxon>
        <taxon>Triticinae</taxon>
        <taxon>Triticum</taxon>
    </lineage>
</organism>
<dbReference type="Gramene" id="TRITD4Av1G029800.1">
    <property type="protein sequence ID" value="TRITD4Av1G029800.1"/>
    <property type="gene ID" value="TRITD4Av1G029800"/>
</dbReference>
<reference evidence="1 2" key="1">
    <citation type="submission" date="2017-09" db="EMBL/GenBank/DDBJ databases">
        <authorList>
            <consortium name="International Durum Wheat Genome Sequencing Consortium (IDWGSC)"/>
            <person name="Milanesi L."/>
        </authorList>
    </citation>
    <scope>NUCLEOTIDE SEQUENCE [LARGE SCALE GENOMIC DNA]</scope>
    <source>
        <strain evidence="2">cv. Svevo</strain>
    </source>
</reference>
<keyword evidence="2" id="KW-1185">Reference proteome</keyword>
<gene>
    <name evidence="1" type="ORF">TRITD_4Av1G029800</name>
</gene>
<dbReference type="Proteomes" id="UP000324705">
    <property type="component" value="Chromosome 4A"/>
</dbReference>
<dbReference type="AlphaFoldDB" id="A0A9R0S6F6"/>
<proteinExistence type="predicted"/>
<protein>
    <submittedName>
        <fullName evidence="1">Uncharacterized protein</fullName>
    </submittedName>
</protein>
<accession>A0A9R0S6F6</accession>